<name>A0A1E4SSE2_9ASCO</name>
<protein>
    <recommendedName>
        <fullName evidence="3">RRM domain-containing protein</fullName>
    </recommendedName>
</protein>
<dbReference type="GeneID" id="30982735"/>
<keyword evidence="2" id="KW-1185">Reference proteome</keyword>
<reference evidence="2" key="1">
    <citation type="submission" date="2016-05" db="EMBL/GenBank/DDBJ databases">
        <title>Comparative genomics of biotechnologically important yeasts.</title>
        <authorList>
            <consortium name="DOE Joint Genome Institute"/>
            <person name="Riley R."/>
            <person name="Haridas S."/>
            <person name="Wolfe K.H."/>
            <person name="Lopes M.R."/>
            <person name="Hittinger C.T."/>
            <person name="Goker M."/>
            <person name="Salamov A."/>
            <person name="Wisecaver J."/>
            <person name="Long T.M."/>
            <person name="Aerts A.L."/>
            <person name="Barry K."/>
            <person name="Choi C."/>
            <person name="Clum A."/>
            <person name="Coughlan A.Y."/>
            <person name="Deshpande S."/>
            <person name="Douglass A.P."/>
            <person name="Hanson S.J."/>
            <person name="Klenk H.-P."/>
            <person name="Labutti K."/>
            <person name="Lapidus A."/>
            <person name="Lindquist E."/>
            <person name="Lipzen A."/>
            <person name="Meier-Kolthoff J.P."/>
            <person name="Ohm R.A."/>
            <person name="Otillar R.P."/>
            <person name="Pangilinan J."/>
            <person name="Peng Y."/>
            <person name="Rokas A."/>
            <person name="Rosa C.A."/>
            <person name="Scheuner C."/>
            <person name="Sibirny A.A."/>
            <person name="Slot J.C."/>
            <person name="Stielow J.B."/>
            <person name="Sun H."/>
            <person name="Kurtzman C.P."/>
            <person name="Blackwell M."/>
            <person name="Grigoriev I.V."/>
            <person name="Jeffries T.W."/>
        </authorList>
    </citation>
    <scope>NUCLEOTIDE SEQUENCE [LARGE SCALE GENOMIC DNA]</scope>
    <source>
        <strain evidence="2">NRRL Y-17324</strain>
    </source>
</reference>
<dbReference type="RefSeq" id="XP_020067561.1">
    <property type="nucleotide sequence ID" value="XM_020208598.1"/>
</dbReference>
<dbReference type="OrthoDB" id="4073963at2759"/>
<dbReference type="Proteomes" id="UP000094285">
    <property type="component" value="Unassembled WGS sequence"/>
</dbReference>
<organism evidence="1 2">
    <name type="scientific">Suhomyces tanzawaensis NRRL Y-17324</name>
    <dbReference type="NCBI Taxonomy" id="984487"/>
    <lineage>
        <taxon>Eukaryota</taxon>
        <taxon>Fungi</taxon>
        <taxon>Dikarya</taxon>
        <taxon>Ascomycota</taxon>
        <taxon>Saccharomycotina</taxon>
        <taxon>Pichiomycetes</taxon>
        <taxon>Debaryomycetaceae</taxon>
        <taxon>Suhomyces</taxon>
    </lineage>
</organism>
<dbReference type="STRING" id="984487.A0A1E4SSE2"/>
<proteinExistence type="predicted"/>
<dbReference type="AlphaFoldDB" id="A0A1E4SSE2"/>
<accession>A0A1E4SSE2</accession>
<evidence type="ECO:0008006" key="3">
    <source>
        <dbReference type="Google" id="ProtNLM"/>
    </source>
</evidence>
<feature type="non-terminal residue" evidence="1">
    <location>
        <position position="1"/>
    </location>
</feature>
<evidence type="ECO:0000313" key="2">
    <source>
        <dbReference type="Proteomes" id="UP000094285"/>
    </source>
</evidence>
<sequence>RTVVLSCIPKGCSLRNVLSQVCGGPLERLAFHDSELPSLELVFIFPEDAYKFYSYCNNTGHFVINGVKVKTDWALGSTTDAKCHQPAISKGLMNEITQLGSRRILIFAQTVPRKVLVSNKKLFYPDPELHFSTCLDIKQIKKEFSHYGEVVYLGPIISRKLSFSVHFSDIRSAIMAKRDCEREGTLMNSKYGQWSIWFARDVTDKPCI</sequence>
<dbReference type="EMBL" id="KV453909">
    <property type="protein sequence ID" value="ODV82439.1"/>
    <property type="molecule type" value="Genomic_DNA"/>
</dbReference>
<gene>
    <name evidence="1" type="ORF">CANTADRAFT_34702</name>
</gene>
<evidence type="ECO:0000313" key="1">
    <source>
        <dbReference type="EMBL" id="ODV82439.1"/>
    </source>
</evidence>
<feature type="non-terminal residue" evidence="1">
    <location>
        <position position="208"/>
    </location>
</feature>